<evidence type="ECO:0000313" key="3">
    <source>
        <dbReference type="Proteomes" id="UP001515480"/>
    </source>
</evidence>
<comment type="caution">
    <text evidence="2">The sequence shown here is derived from an EMBL/GenBank/DDBJ whole genome shotgun (WGS) entry which is preliminary data.</text>
</comment>
<dbReference type="Proteomes" id="UP001515480">
    <property type="component" value="Unassembled WGS sequence"/>
</dbReference>
<keyword evidence="3" id="KW-1185">Reference proteome</keyword>
<feature type="region of interest" description="Disordered" evidence="1">
    <location>
        <begin position="188"/>
        <end position="250"/>
    </location>
</feature>
<organism evidence="2 3">
    <name type="scientific">Prymnesium parvum</name>
    <name type="common">Toxic golden alga</name>
    <dbReference type="NCBI Taxonomy" id="97485"/>
    <lineage>
        <taxon>Eukaryota</taxon>
        <taxon>Haptista</taxon>
        <taxon>Haptophyta</taxon>
        <taxon>Prymnesiophyceae</taxon>
        <taxon>Prymnesiales</taxon>
        <taxon>Prymnesiaceae</taxon>
        <taxon>Prymnesium</taxon>
    </lineage>
</organism>
<sequence>MPRDLAAACSRWRALRRPLETRALACAFELCDTLPGALAVDDADAASHAARARHDELRRSVCLPSLPSAEEAREALRTRLHALGPLERLSQSEDGAVLTARFETEEAAIAAVEQLDESRSDWRFGLRARLGAEGEEPKKATKKEGAFLGASPAAAVLEEADAHALAAASKLRADAPCFVPTGALMAAGGTAGTEGAGVTSTSRRKKHHQQAASAAPAHIAYPSGPRGPDGSRGFTMGRGRALTPAGQSAR</sequence>
<feature type="compositionally biased region" description="Low complexity" evidence="1">
    <location>
        <begin position="210"/>
        <end position="233"/>
    </location>
</feature>
<reference evidence="2 3" key="1">
    <citation type="journal article" date="2024" name="Science">
        <title>Giant polyketide synthase enzymes in the biosynthesis of giant marine polyether toxins.</title>
        <authorList>
            <person name="Fallon T.R."/>
            <person name="Shende V.V."/>
            <person name="Wierzbicki I.H."/>
            <person name="Pendleton A.L."/>
            <person name="Watervoot N.F."/>
            <person name="Auber R.P."/>
            <person name="Gonzalez D.J."/>
            <person name="Wisecaver J.H."/>
            <person name="Moore B.S."/>
        </authorList>
    </citation>
    <scope>NUCLEOTIDE SEQUENCE [LARGE SCALE GENOMIC DNA]</scope>
    <source>
        <strain evidence="2 3">12B1</strain>
    </source>
</reference>
<evidence type="ECO:0000256" key="1">
    <source>
        <dbReference type="SAM" id="MobiDB-lite"/>
    </source>
</evidence>
<dbReference type="AlphaFoldDB" id="A0AB34JW14"/>
<evidence type="ECO:0000313" key="2">
    <source>
        <dbReference type="EMBL" id="KAL1525193.1"/>
    </source>
</evidence>
<protein>
    <recommendedName>
        <fullName evidence="4">RRM domain-containing protein</fullName>
    </recommendedName>
</protein>
<name>A0AB34JW14_PRYPA</name>
<evidence type="ECO:0008006" key="4">
    <source>
        <dbReference type="Google" id="ProtNLM"/>
    </source>
</evidence>
<dbReference type="EMBL" id="JBGBPQ010000004">
    <property type="protein sequence ID" value="KAL1525193.1"/>
    <property type="molecule type" value="Genomic_DNA"/>
</dbReference>
<proteinExistence type="predicted"/>
<accession>A0AB34JW14</accession>
<gene>
    <name evidence="2" type="ORF">AB1Y20_020063</name>
</gene>